<dbReference type="RefSeq" id="WP_324178299.1">
    <property type="nucleotide sequence ID" value="NZ_BAABAW010000016.1"/>
</dbReference>
<dbReference type="EMBL" id="JAYKLX010000001">
    <property type="protein sequence ID" value="MEB3344249.1"/>
    <property type="molecule type" value="Genomic_DNA"/>
</dbReference>
<evidence type="ECO:0000313" key="2">
    <source>
        <dbReference type="Proteomes" id="UP001327027"/>
    </source>
</evidence>
<evidence type="ECO:0000313" key="1">
    <source>
        <dbReference type="EMBL" id="MEB3344249.1"/>
    </source>
</evidence>
<comment type="caution">
    <text evidence="1">The sequence shown here is derived from an EMBL/GenBank/DDBJ whole genome shotgun (WGS) entry which is preliminary data.</text>
</comment>
<accession>A0ABU5ZQ92</accession>
<sequence>MKVFTSQNNNLFVLVFTILFSLQFNYSQEESFWSNVRFGGNIGIGFSNDTFNAVLAPAAIYEFNPWFSAGLGLNFGYSSFDDDRFNEEGSSTNYGASIISFFNPVPEFQFSAEFEQMGVNRRFEVPGETFTEDYWYPALFVGAGYRTGFVSFGLRYDLLFDEDKSIYGSAYAPFVRVFF</sequence>
<protein>
    <submittedName>
        <fullName evidence="1">Alpha-ketoglutarate decarboxylase</fullName>
    </submittedName>
</protein>
<name>A0ABU5ZQ92_9FLAO</name>
<reference evidence="1 2" key="1">
    <citation type="journal article" date="2013" name="Int. J. Syst. Evol. Microbiol.">
        <title>Aquimarina gracilis sp. nov., isolated from the gut microflora of a mussel, Mytilus coruscus, and emended description of Aquimarina spongiae.</title>
        <authorList>
            <person name="Park S.C."/>
            <person name="Choe H.N."/>
            <person name="Baik K.S."/>
            <person name="Seong C.N."/>
        </authorList>
    </citation>
    <scope>NUCLEOTIDE SEQUENCE [LARGE SCALE GENOMIC DNA]</scope>
    <source>
        <strain evidence="1 2">PSC32</strain>
    </source>
</reference>
<keyword evidence="2" id="KW-1185">Reference proteome</keyword>
<proteinExistence type="predicted"/>
<dbReference type="Proteomes" id="UP001327027">
    <property type="component" value="Unassembled WGS sequence"/>
</dbReference>
<organism evidence="1 2">
    <name type="scientific">Aquimarina gracilis</name>
    <dbReference type="NCBI Taxonomy" id="874422"/>
    <lineage>
        <taxon>Bacteria</taxon>
        <taxon>Pseudomonadati</taxon>
        <taxon>Bacteroidota</taxon>
        <taxon>Flavobacteriia</taxon>
        <taxon>Flavobacteriales</taxon>
        <taxon>Flavobacteriaceae</taxon>
        <taxon>Aquimarina</taxon>
    </lineage>
</organism>
<gene>
    <name evidence="1" type="ORF">U6A24_02195</name>
</gene>